<name>A0AAD5FAH6_SILAS</name>
<evidence type="ECO:0000313" key="2">
    <source>
        <dbReference type="Proteomes" id="UP001205998"/>
    </source>
</evidence>
<dbReference type="EMBL" id="MU578245">
    <property type="protein sequence ID" value="KAI5609475.1"/>
    <property type="molecule type" value="Genomic_DNA"/>
</dbReference>
<evidence type="ECO:0000313" key="1">
    <source>
        <dbReference type="EMBL" id="KAI5609475.1"/>
    </source>
</evidence>
<reference evidence="1" key="1">
    <citation type="submission" date="2018-07" db="EMBL/GenBank/DDBJ databases">
        <title>Comparative genomics of catfishes provides insights into carnivory and benthic adaptation.</title>
        <authorList>
            <person name="Zhang Y."/>
            <person name="Wang D."/>
            <person name="Peng Z."/>
            <person name="Zheng S."/>
            <person name="Shao F."/>
            <person name="Tao W."/>
        </authorList>
    </citation>
    <scope>NUCLEOTIDE SEQUENCE</scope>
    <source>
        <strain evidence="1">Chongqing</strain>
    </source>
</reference>
<accession>A0AAD5FAH6</accession>
<gene>
    <name evidence="1" type="ORF">C0J50_5970</name>
</gene>
<dbReference type="Proteomes" id="UP001205998">
    <property type="component" value="Unassembled WGS sequence"/>
</dbReference>
<keyword evidence="2" id="KW-1185">Reference proteome</keyword>
<sequence>MNPAEGVALSLSSTKGIVKLPINIEGVAWPPIPAEKVVWRQDLAEGVVQPRDSVEGVAQPLFYIMGVAPFLVSVRGVFQPVSPVKSATLPPVVTKVVVPVRAQFQASTVGVAPPLDTTKGISQPLLSALGVTQPPDSAAEGFAQPLVVSAVKSRFRVSLEDTSLLQTSAVDIAQFRASVADFVQSPVSARGITRLQASVVGDTPLQTSALGVFLLPVSAEGIAPLQVSMVVISPPPVSAEGVVSLRISVVDVSLTPFFAEGFTPFLASELSCAPFRVPTEVIVPFQLSTGVVPPPQVLPGFSWFRGRSSQVPFDPGRMPRPTGLSVGWGRPVLPLWMVVSGIYLPRPLQRLSNLSIPRSTLLLLPCVPRPHGAPRCHAYHTHLALIYFAHHQPLHKPHILLQSVSVIVGSLWYVCSCMLCTFSSRTPRSLHSCVYPPKRTQDCQRFSVAALTPRFLCNALWIVFMDCLSPVQDFVGRAPRAPQRAYP</sequence>
<proteinExistence type="predicted"/>
<dbReference type="AlphaFoldDB" id="A0AAD5FAH6"/>
<organism evidence="1 2">
    <name type="scientific">Silurus asotus</name>
    <name type="common">Amur catfish</name>
    <name type="synonym">Parasilurus asotus</name>
    <dbReference type="NCBI Taxonomy" id="30991"/>
    <lineage>
        <taxon>Eukaryota</taxon>
        <taxon>Metazoa</taxon>
        <taxon>Chordata</taxon>
        <taxon>Craniata</taxon>
        <taxon>Vertebrata</taxon>
        <taxon>Euteleostomi</taxon>
        <taxon>Actinopterygii</taxon>
        <taxon>Neopterygii</taxon>
        <taxon>Teleostei</taxon>
        <taxon>Ostariophysi</taxon>
        <taxon>Siluriformes</taxon>
        <taxon>Siluridae</taxon>
        <taxon>Silurus</taxon>
    </lineage>
</organism>
<comment type="caution">
    <text evidence="1">The sequence shown here is derived from an EMBL/GenBank/DDBJ whole genome shotgun (WGS) entry which is preliminary data.</text>
</comment>
<protein>
    <submittedName>
        <fullName evidence="1">Uncharacterized protein</fullName>
    </submittedName>
</protein>